<evidence type="ECO:0000256" key="3">
    <source>
        <dbReference type="ARBA" id="ARBA00022741"/>
    </source>
</evidence>
<organism evidence="8">
    <name type="scientific">marine sediment metagenome</name>
    <dbReference type="NCBI Taxonomy" id="412755"/>
    <lineage>
        <taxon>unclassified sequences</taxon>
        <taxon>metagenomes</taxon>
        <taxon>ecological metagenomes</taxon>
    </lineage>
</organism>
<keyword evidence="3" id="KW-0547">Nucleotide-binding</keyword>
<dbReference type="GO" id="GO:0046034">
    <property type="term" value="P:ATP metabolic process"/>
    <property type="evidence" value="ECO:0007669"/>
    <property type="project" value="InterPro"/>
</dbReference>
<reference evidence="8" key="1">
    <citation type="journal article" date="2015" name="Nature">
        <title>Complex archaea that bridge the gap between prokaryotes and eukaryotes.</title>
        <authorList>
            <person name="Spang A."/>
            <person name="Saw J.H."/>
            <person name="Jorgensen S.L."/>
            <person name="Zaremba-Niedzwiedzka K."/>
            <person name="Martijn J."/>
            <person name="Lind A.E."/>
            <person name="van Eijk R."/>
            <person name="Schleper C."/>
            <person name="Guy L."/>
            <person name="Ettema T.J."/>
        </authorList>
    </citation>
    <scope>NUCLEOTIDE SEQUENCE</scope>
</reference>
<feature type="non-terminal residue" evidence="8">
    <location>
        <position position="1"/>
    </location>
</feature>
<sequence length="146" mass="17115">NIEAFLSKEIASDWMKLRNIAMAILQEEDSLQEIVRLVGKEAISPGEQLVLETSKSIREDYLMQDAFHEVDVYAPLEKQYQMLKVILELHRSSKHALEKEVPLEKLLTLKVKEKIARMKYIEKKDMSEFNSIEREIKREIDNLIAK</sequence>
<gene>
    <name evidence="8" type="ORF">LCGC14_2130090</name>
</gene>
<protein>
    <recommendedName>
        <fullName evidence="7">ATP synthase A/B type C-terminal domain-containing protein</fullName>
    </recommendedName>
</protein>
<comment type="similarity">
    <text evidence="1">Belongs to the ATPase alpha/beta chains family.</text>
</comment>
<comment type="caution">
    <text evidence="8">The sequence shown here is derived from an EMBL/GenBank/DDBJ whole genome shotgun (WGS) entry which is preliminary data.</text>
</comment>
<evidence type="ECO:0000256" key="2">
    <source>
        <dbReference type="ARBA" id="ARBA00022448"/>
    </source>
</evidence>
<accession>A0A0F9ENU8</accession>
<evidence type="ECO:0000256" key="6">
    <source>
        <dbReference type="ARBA" id="ARBA00023065"/>
    </source>
</evidence>
<dbReference type="InterPro" id="IPR022878">
    <property type="entry name" value="V-ATPase_asu"/>
</dbReference>
<dbReference type="GO" id="GO:0046961">
    <property type="term" value="F:proton-transporting ATPase activity, rotational mechanism"/>
    <property type="evidence" value="ECO:0007669"/>
    <property type="project" value="InterPro"/>
</dbReference>
<dbReference type="Pfam" id="PF22919">
    <property type="entry name" value="ATP-synt_VA_C"/>
    <property type="match status" value="1"/>
</dbReference>
<dbReference type="InterPro" id="IPR055190">
    <property type="entry name" value="ATP-synt_VA_C"/>
</dbReference>
<evidence type="ECO:0000256" key="4">
    <source>
        <dbReference type="ARBA" id="ARBA00022840"/>
    </source>
</evidence>
<keyword evidence="5" id="KW-1278">Translocase</keyword>
<dbReference type="PANTHER" id="PTHR43607:SF1">
    <property type="entry name" value="H(+)-TRANSPORTING TWO-SECTOR ATPASE"/>
    <property type="match status" value="1"/>
</dbReference>
<dbReference type="PANTHER" id="PTHR43607">
    <property type="entry name" value="V-TYPE PROTON ATPASE CATALYTIC SUBUNIT A"/>
    <property type="match status" value="1"/>
</dbReference>
<evidence type="ECO:0000256" key="5">
    <source>
        <dbReference type="ARBA" id="ARBA00022967"/>
    </source>
</evidence>
<dbReference type="GO" id="GO:0005524">
    <property type="term" value="F:ATP binding"/>
    <property type="evidence" value="ECO:0007669"/>
    <property type="project" value="UniProtKB-KW"/>
</dbReference>
<proteinExistence type="inferred from homology"/>
<keyword evidence="6" id="KW-0406">Ion transport</keyword>
<dbReference type="EMBL" id="LAZR01026698">
    <property type="protein sequence ID" value="KKL67926.1"/>
    <property type="molecule type" value="Genomic_DNA"/>
</dbReference>
<name>A0A0F9ENU8_9ZZZZ</name>
<dbReference type="CDD" id="cd18111">
    <property type="entry name" value="ATP-synt_V_A-type_alpha_C"/>
    <property type="match status" value="1"/>
</dbReference>
<evidence type="ECO:0000313" key="8">
    <source>
        <dbReference type="EMBL" id="KKL67926.1"/>
    </source>
</evidence>
<keyword evidence="4" id="KW-0067">ATP-binding</keyword>
<dbReference type="Gene3D" id="1.10.1140.10">
    <property type="entry name" value="Bovine Mitochondrial F1-atpase, Atp Synthase Beta Chain, Chain D, domain 3"/>
    <property type="match status" value="1"/>
</dbReference>
<evidence type="ECO:0000256" key="1">
    <source>
        <dbReference type="ARBA" id="ARBA00008936"/>
    </source>
</evidence>
<evidence type="ECO:0000259" key="7">
    <source>
        <dbReference type="Pfam" id="PF22919"/>
    </source>
</evidence>
<dbReference type="AlphaFoldDB" id="A0A0F9ENU8"/>
<dbReference type="InterPro" id="IPR024034">
    <property type="entry name" value="ATPase_F1/V1_b/a_C"/>
</dbReference>
<dbReference type="SUPFAM" id="SSF47917">
    <property type="entry name" value="C-terminal domain of alpha and beta subunits of F1 ATP synthase"/>
    <property type="match status" value="1"/>
</dbReference>
<keyword evidence="2" id="KW-0813">Transport</keyword>
<feature type="domain" description="ATP synthase A/B type C-terminal" evidence="7">
    <location>
        <begin position="8"/>
        <end position="106"/>
    </location>
</feature>